<gene>
    <name evidence="9" type="primary">mrx(A)</name>
    <name evidence="9" type="ORF">GCM10009854_32380</name>
</gene>
<evidence type="ECO:0000256" key="1">
    <source>
        <dbReference type="ARBA" id="ARBA00004651"/>
    </source>
</evidence>
<keyword evidence="5 7" id="KW-0472">Membrane</keyword>
<feature type="transmembrane region" description="Helical" evidence="7">
    <location>
        <begin position="75"/>
        <end position="93"/>
    </location>
</feature>
<dbReference type="PANTHER" id="PTHR23513:SF6">
    <property type="entry name" value="MAJOR FACILITATOR SUPERFAMILY ASSOCIATED DOMAIN-CONTAINING PROTEIN"/>
    <property type="match status" value="1"/>
</dbReference>
<evidence type="ECO:0000313" key="9">
    <source>
        <dbReference type="EMBL" id="GAA2351999.1"/>
    </source>
</evidence>
<evidence type="ECO:0000313" key="10">
    <source>
        <dbReference type="Proteomes" id="UP001501218"/>
    </source>
</evidence>
<keyword evidence="2" id="KW-1003">Cell membrane</keyword>
<dbReference type="Gene3D" id="1.20.1250.20">
    <property type="entry name" value="MFS general substrate transporter like domains"/>
    <property type="match status" value="1"/>
</dbReference>
<keyword evidence="10" id="KW-1185">Reference proteome</keyword>
<feature type="transmembrane region" description="Helical" evidence="7">
    <location>
        <begin position="228"/>
        <end position="248"/>
    </location>
</feature>
<keyword evidence="3 7" id="KW-0812">Transmembrane</keyword>
<comment type="subcellular location">
    <subcellularLocation>
        <location evidence="1">Cell membrane</location>
        <topology evidence="1">Multi-pass membrane protein</topology>
    </subcellularLocation>
</comment>
<proteinExistence type="predicted"/>
<feature type="domain" description="Major facilitator superfamily (MFS) profile" evidence="8">
    <location>
        <begin position="194"/>
        <end position="397"/>
    </location>
</feature>
<comment type="caution">
    <text evidence="9">The sequence shown here is derived from an EMBL/GenBank/DDBJ whole genome shotgun (WGS) entry which is preliminary data.</text>
</comment>
<dbReference type="CDD" id="cd06173">
    <property type="entry name" value="MFS_MefA_like"/>
    <property type="match status" value="1"/>
</dbReference>
<dbReference type="Proteomes" id="UP001501218">
    <property type="component" value="Unassembled WGS sequence"/>
</dbReference>
<evidence type="ECO:0000256" key="6">
    <source>
        <dbReference type="SAM" id="MobiDB-lite"/>
    </source>
</evidence>
<evidence type="ECO:0000256" key="4">
    <source>
        <dbReference type="ARBA" id="ARBA00022989"/>
    </source>
</evidence>
<feature type="transmembrane region" description="Helical" evidence="7">
    <location>
        <begin position="347"/>
        <end position="370"/>
    </location>
</feature>
<sequence length="397" mass="41276">MTLLAIPWFVLSATGSGLHTGVVVAAETTGVVLGSVLGGPWIDRLRPRRAAVLFDLAAAPLLAAIPILHHLGALTGWALVVLAWIIGLTRGPGDAARLVLIPEITKVTATPVERVTAAHDTPTQAAKALGAPLAGALIALTGVPAVLLLDASSFLLSAAITATALPETTHQHSRSQPRTRLRQAWNFLRTDRTLQAIMWLAAATNAVNSGLFSVLVPAYGIWILGSSAHIGALYAVTGTAMITGTLLFTTLGLRLPRWPVLVTCYLLVFAPRSGIFLLQPPLVVLLIASGVLMLAFGPINPILAAVRTERTPPRLRARVFATISATATLAMPLGTITAGALGDQLGLMPALAVFTAAGGLLSLCPLLPAWRRLGAPPHPSVPSPNLTRSGLTHPAGQ</sequence>
<keyword evidence="4 7" id="KW-1133">Transmembrane helix</keyword>
<evidence type="ECO:0000256" key="7">
    <source>
        <dbReference type="SAM" id="Phobius"/>
    </source>
</evidence>
<dbReference type="InterPro" id="IPR020846">
    <property type="entry name" value="MFS_dom"/>
</dbReference>
<protein>
    <submittedName>
        <fullName evidence="9">Macrolide resistance MFS transporter Mrx(A)</fullName>
    </submittedName>
</protein>
<feature type="region of interest" description="Disordered" evidence="6">
    <location>
        <begin position="378"/>
        <end position="397"/>
    </location>
</feature>
<evidence type="ECO:0000256" key="5">
    <source>
        <dbReference type="ARBA" id="ARBA00023136"/>
    </source>
</evidence>
<reference evidence="9 10" key="1">
    <citation type="journal article" date="2019" name="Int. J. Syst. Evol. Microbiol.">
        <title>The Global Catalogue of Microorganisms (GCM) 10K type strain sequencing project: providing services to taxonomists for standard genome sequencing and annotation.</title>
        <authorList>
            <consortium name="The Broad Institute Genomics Platform"/>
            <consortium name="The Broad Institute Genome Sequencing Center for Infectious Disease"/>
            <person name="Wu L."/>
            <person name="Ma J."/>
        </authorList>
    </citation>
    <scope>NUCLEOTIDE SEQUENCE [LARGE SCALE GENOMIC DNA]</scope>
    <source>
        <strain evidence="9 10">JCM 16221</strain>
    </source>
</reference>
<feature type="transmembrane region" description="Helical" evidence="7">
    <location>
        <begin position="197"/>
        <end position="222"/>
    </location>
</feature>
<evidence type="ECO:0000259" key="8">
    <source>
        <dbReference type="PROSITE" id="PS50850"/>
    </source>
</evidence>
<dbReference type="SUPFAM" id="SSF103473">
    <property type="entry name" value="MFS general substrate transporter"/>
    <property type="match status" value="1"/>
</dbReference>
<feature type="transmembrane region" description="Helical" evidence="7">
    <location>
        <begin position="284"/>
        <end position="306"/>
    </location>
</feature>
<dbReference type="InterPro" id="IPR036259">
    <property type="entry name" value="MFS_trans_sf"/>
</dbReference>
<evidence type="ECO:0000256" key="3">
    <source>
        <dbReference type="ARBA" id="ARBA00022692"/>
    </source>
</evidence>
<dbReference type="Pfam" id="PF07690">
    <property type="entry name" value="MFS_1"/>
    <property type="match status" value="1"/>
</dbReference>
<dbReference type="InterPro" id="IPR011701">
    <property type="entry name" value="MFS"/>
</dbReference>
<organism evidence="9 10">
    <name type="scientific">Saccharopolyspora halophila</name>
    <dbReference type="NCBI Taxonomy" id="405551"/>
    <lineage>
        <taxon>Bacteria</taxon>
        <taxon>Bacillati</taxon>
        <taxon>Actinomycetota</taxon>
        <taxon>Actinomycetes</taxon>
        <taxon>Pseudonocardiales</taxon>
        <taxon>Pseudonocardiaceae</taxon>
        <taxon>Saccharopolyspora</taxon>
    </lineage>
</organism>
<feature type="transmembrane region" description="Helical" evidence="7">
    <location>
        <begin position="318"/>
        <end position="341"/>
    </location>
</feature>
<feature type="transmembrane region" description="Helical" evidence="7">
    <location>
        <begin position="49"/>
        <end position="68"/>
    </location>
</feature>
<accession>A0ABN3GHW7</accession>
<dbReference type="PROSITE" id="PS50850">
    <property type="entry name" value="MFS"/>
    <property type="match status" value="1"/>
</dbReference>
<evidence type="ECO:0000256" key="2">
    <source>
        <dbReference type="ARBA" id="ARBA00022475"/>
    </source>
</evidence>
<dbReference type="EMBL" id="BAAARA010000010">
    <property type="protein sequence ID" value="GAA2351999.1"/>
    <property type="molecule type" value="Genomic_DNA"/>
</dbReference>
<name>A0ABN3GHW7_9PSEU</name>
<feature type="transmembrane region" description="Helical" evidence="7">
    <location>
        <begin position="260"/>
        <end position="278"/>
    </location>
</feature>
<dbReference type="PANTHER" id="PTHR23513">
    <property type="entry name" value="INTEGRAL MEMBRANE EFFLUX PROTEIN-RELATED"/>
    <property type="match status" value="1"/>
</dbReference>